<dbReference type="RefSeq" id="WP_115363203.1">
    <property type="nucleotide sequence ID" value="NZ_QDKL01000003.1"/>
</dbReference>
<dbReference type="InterPro" id="IPR036465">
    <property type="entry name" value="vWFA_dom_sf"/>
</dbReference>
<dbReference type="Gene3D" id="3.40.50.410">
    <property type="entry name" value="von Willebrand factor, type A domain"/>
    <property type="match status" value="1"/>
</dbReference>
<organism evidence="3 4">
    <name type="scientific">Halobacteriovorax vibrionivorans</name>
    <dbReference type="NCBI Taxonomy" id="2152716"/>
    <lineage>
        <taxon>Bacteria</taxon>
        <taxon>Pseudomonadati</taxon>
        <taxon>Bdellovibrionota</taxon>
        <taxon>Bacteriovoracia</taxon>
        <taxon>Bacteriovoracales</taxon>
        <taxon>Halobacteriovoraceae</taxon>
        <taxon>Halobacteriovorax</taxon>
    </lineage>
</organism>
<evidence type="ECO:0000256" key="1">
    <source>
        <dbReference type="SAM" id="Phobius"/>
    </source>
</evidence>
<gene>
    <name evidence="3" type="ORF">DAY19_13115</name>
</gene>
<reference evidence="4" key="1">
    <citation type="journal article" date="2019" name="Int. J. Syst. Evol. Microbiol.">
        <title>Halobacteriovorax valvorus sp. nov., a novel prokaryotic predator isolated from coastal seawater of China.</title>
        <authorList>
            <person name="Chen M.-X."/>
        </authorList>
    </citation>
    <scope>NUCLEOTIDE SEQUENCE [LARGE SCALE GENOMIC DNA]</scope>
    <source>
        <strain evidence="4">BL9</strain>
    </source>
</reference>
<dbReference type="EMBL" id="QDKL01000003">
    <property type="protein sequence ID" value="RZF20919.1"/>
    <property type="molecule type" value="Genomic_DNA"/>
</dbReference>
<feature type="domain" description="VWFA" evidence="2">
    <location>
        <begin position="115"/>
        <end position="288"/>
    </location>
</feature>
<keyword evidence="1" id="KW-0812">Transmembrane</keyword>
<sequence>MRRQRKSIDVFNISFLDLLSGALGAVIILFIVVPKNENPVAQKPPQKQEVCVDNSQALDQCQKIVAQQQDLIKELNQKLKESIKPKKEDSVEKITKKQDDTSNTNDVGFNFKGKNVAFVIDVSGSMATDDRIGEVKAGLKMLIASMGKDYKVDIIYYPGPNRSSYYSLWGVLQSLHNLKVKEEVYGFLTRLTPNGTTPTRAALMYTLDQYSDLSDIVLLSDGSPTKSGATASPDNIDDIVKQVTTKNRLRKVQINAIGVGAKNFSKSSNLYKFLRNLTKSNNGFFYGF</sequence>
<feature type="transmembrane region" description="Helical" evidence="1">
    <location>
        <begin position="12"/>
        <end position="33"/>
    </location>
</feature>
<keyword evidence="4" id="KW-1185">Reference proteome</keyword>
<dbReference type="Pfam" id="PF00092">
    <property type="entry name" value="VWA"/>
    <property type="match status" value="1"/>
</dbReference>
<comment type="caution">
    <text evidence="3">The sequence shown here is derived from an EMBL/GenBank/DDBJ whole genome shotgun (WGS) entry which is preliminary data.</text>
</comment>
<keyword evidence="1" id="KW-1133">Transmembrane helix</keyword>
<proteinExistence type="predicted"/>
<dbReference type="Proteomes" id="UP000443582">
    <property type="component" value="Unassembled WGS sequence"/>
</dbReference>
<dbReference type="InterPro" id="IPR002035">
    <property type="entry name" value="VWF_A"/>
</dbReference>
<dbReference type="SUPFAM" id="SSF53300">
    <property type="entry name" value="vWA-like"/>
    <property type="match status" value="1"/>
</dbReference>
<dbReference type="PROSITE" id="PS50234">
    <property type="entry name" value="VWFA"/>
    <property type="match status" value="1"/>
</dbReference>
<protein>
    <submittedName>
        <fullName evidence="3">VWA domain-containing protein</fullName>
    </submittedName>
</protein>
<keyword evidence="1" id="KW-0472">Membrane</keyword>
<name>A0ABY0IHA0_9BACT</name>
<accession>A0ABY0IHA0</accession>
<dbReference type="CDD" id="cd00198">
    <property type="entry name" value="vWFA"/>
    <property type="match status" value="1"/>
</dbReference>
<evidence type="ECO:0000313" key="3">
    <source>
        <dbReference type="EMBL" id="RZF20919.1"/>
    </source>
</evidence>
<evidence type="ECO:0000313" key="4">
    <source>
        <dbReference type="Proteomes" id="UP000443582"/>
    </source>
</evidence>
<evidence type="ECO:0000259" key="2">
    <source>
        <dbReference type="PROSITE" id="PS50234"/>
    </source>
</evidence>
<dbReference type="SMART" id="SM00327">
    <property type="entry name" value="VWA"/>
    <property type="match status" value="1"/>
</dbReference>